<dbReference type="GO" id="GO:0047325">
    <property type="term" value="F:inositol-3,4,5,6-tetrakisphosphate 1-kinase activity"/>
    <property type="evidence" value="ECO:0007669"/>
    <property type="project" value="InterPro"/>
</dbReference>
<dbReference type="InterPro" id="IPR041429">
    <property type="entry name" value="ITPK1_N"/>
</dbReference>
<evidence type="ECO:0000256" key="6">
    <source>
        <dbReference type="ARBA" id="ARBA00022777"/>
    </source>
</evidence>
<comment type="cofactor">
    <cofactor evidence="1">
        <name>Mg(2+)</name>
        <dbReference type="ChEBI" id="CHEBI:18420"/>
    </cofactor>
</comment>
<feature type="region of interest" description="Disordered" evidence="9">
    <location>
        <begin position="242"/>
        <end position="263"/>
    </location>
</feature>
<evidence type="ECO:0000256" key="4">
    <source>
        <dbReference type="ARBA" id="ARBA00022723"/>
    </source>
</evidence>
<dbReference type="Pfam" id="PF05770">
    <property type="entry name" value="Ins134_P3_kin"/>
    <property type="match status" value="1"/>
</dbReference>
<evidence type="ECO:0000313" key="12">
    <source>
        <dbReference type="EMBL" id="CAG10566.1"/>
    </source>
</evidence>
<dbReference type="GO" id="GO:0000287">
    <property type="term" value="F:magnesium ion binding"/>
    <property type="evidence" value="ECO:0007669"/>
    <property type="project" value="InterPro"/>
</dbReference>
<dbReference type="GO" id="GO:0052725">
    <property type="term" value="F:inositol-1,3,4-trisphosphate 6-kinase activity"/>
    <property type="evidence" value="ECO:0007669"/>
    <property type="project" value="InterPro"/>
</dbReference>
<gene>
    <name evidence="12" type="ORF">GSTENG00032247001</name>
</gene>
<evidence type="ECO:0000259" key="11">
    <source>
        <dbReference type="Pfam" id="PF17927"/>
    </source>
</evidence>
<keyword evidence="7" id="KW-0067">ATP-binding</keyword>
<comment type="caution">
    <text evidence="12">The sequence shown here is derived from an EMBL/GenBank/DDBJ whole genome shotgun (WGS) entry which is preliminary data.</text>
</comment>
<keyword evidence="6" id="KW-0418">Kinase</keyword>
<evidence type="ECO:0000256" key="1">
    <source>
        <dbReference type="ARBA" id="ARBA00001946"/>
    </source>
</evidence>
<dbReference type="GO" id="GO:0005524">
    <property type="term" value="F:ATP binding"/>
    <property type="evidence" value="ECO:0007669"/>
    <property type="project" value="UniProtKB-KW"/>
</dbReference>
<evidence type="ECO:0000256" key="2">
    <source>
        <dbReference type="ARBA" id="ARBA00009601"/>
    </source>
</evidence>
<dbReference type="GO" id="GO:0052726">
    <property type="term" value="F:inositol-1,3,4-trisphosphate 5-kinase activity"/>
    <property type="evidence" value="ECO:0007669"/>
    <property type="project" value="InterPro"/>
</dbReference>
<dbReference type="PANTHER" id="PTHR14217:SF1">
    <property type="entry name" value="INOSITOL-TETRAKISPHOSPHATE 1-KINASE"/>
    <property type="match status" value="1"/>
</dbReference>
<dbReference type="GO" id="GO:0032957">
    <property type="term" value="P:inositol trisphosphate metabolic process"/>
    <property type="evidence" value="ECO:0007669"/>
    <property type="project" value="InterPro"/>
</dbReference>
<accession>Q4RM16</accession>
<dbReference type="InterPro" id="IPR040464">
    <property type="entry name" value="InsP(3)kin_ATP-grasp"/>
</dbReference>
<dbReference type="InterPro" id="IPR008656">
    <property type="entry name" value="Inositol_tetrakis-P_1-kinase"/>
</dbReference>
<protein>
    <submittedName>
        <fullName evidence="12">(spotted green pufferfish) hypothetical protein</fullName>
    </submittedName>
</protein>
<dbReference type="OrthoDB" id="25308at2759"/>
<evidence type="ECO:0000256" key="3">
    <source>
        <dbReference type="ARBA" id="ARBA00022679"/>
    </source>
</evidence>
<dbReference type="Gene3D" id="3.40.50.11370">
    <property type="match status" value="1"/>
</dbReference>
<dbReference type="AlphaFoldDB" id="Q4RM16"/>
<dbReference type="PANTHER" id="PTHR14217">
    <property type="entry name" value="INOSITOL-TETRAKISPHOSPHATE 1-KINASE"/>
    <property type="match status" value="1"/>
</dbReference>
<dbReference type="Pfam" id="PF17927">
    <property type="entry name" value="Ins134_P3_kin_N"/>
    <property type="match status" value="1"/>
</dbReference>
<feature type="domain" description="Inositol-tetrakisphosphate 1-kinase N-terminal" evidence="11">
    <location>
        <begin position="41"/>
        <end position="101"/>
    </location>
</feature>
<reference evidence="12" key="2">
    <citation type="submission" date="2004-02" db="EMBL/GenBank/DDBJ databases">
        <authorList>
            <consortium name="Genoscope"/>
            <consortium name="Whitehead Institute Centre for Genome Research"/>
        </authorList>
    </citation>
    <scope>NUCLEOTIDE SEQUENCE</scope>
</reference>
<evidence type="ECO:0000256" key="7">
    <source>
        <dbReference type="ARBA" id="ARBA00022840"/>
    </source>
</evidence>
<organism evidence="12">
    <name type="scientific">Tetraodon nigroviridis</name>
    <name type="common">Spotted green pufferfish</name>
    <name type="synonym">Chelonodon nigroviridis</name>
    <dbReference type="NCBI Taxonomy" id="99883"/>
    <lineage>
        <taxon>Eukaryota</taxon>
        <taxon>Metazoa</taxon>
        <taxon>Chordata</taxon>
        <taxon>Craniata</taxon>
        <taxon>Vertebrata</taxon>
        <taxon>Euteleostomi</taxon>
        <taxon>Actinopterygii</taxon>
        <taxon>Neopterygii</taxon>
        <taxon>Teleostei</taxon>
        <taxon>Neoteleostei</taxon>
        <taxon>Acanthomorphata</taxon>
        <taxon>Eupercaria</taxon>
        <taxon>Tetraodontiformes</taxon>
        <taxon>Tetradontoidea</taxon>
        <taxon>Tetraodontidae</taxon>
        <taxon>Tetraodon</taxon>
    </lineage>
</organism>
<evidence type="ECO:0000256" key="8">
    <source>
        <dbReference type="ARBA" id="ARBA00022842"/>
    </source>
</evidence>
<sequence>MKNLSCWNPGFVQLTVLKTPAYGWPIYHLILNRLPVSGRTKLDLSQPLEEQGQLDVIIHKLTDLILEADQNDSQAMLLVQRVQDYIDAHPETIILDPLPAIRTLLDRCKSYQLIHRLESCMKDERICSPPFMVLNADCSPDVLEQIRRQGLTFPFICKTRVAHGTNSHEVRGLPHTLRRCPCSNSLTHQSQDRRLTRAQTGQIKCPALCVFARPLRSAPVRAAGWFSFLHLDELTTDEGVLLSPDGHHLQRGGPAGHQTSLRDPELHQPQRGALQGVCGGRLLHGGGETFAEELPVRARRPESHFLQQPQRVQAGVLVPPDHGSRPSQGERGGRVSAPQRRRDQEAVQVAEAGAGRVPVRHRRHHQQPDGPTRGDRHQRLPRWVQRPRSPRRYRRDPALINAFVSSVLPGYEGVPQFFSDLLSHITAVLQTHSAELGGEQPKGLPLSSAPGAGPWIVDGEGGLKGSRQRLACNSAVSPNFQQHCVSTIPTKASSH</sequence>
<feature type="region of interest" description="Disordered" evidence="9">
    <location>
        <begin position="303"/>
        <end position="389"/>
    </location>
</feature>
<evidence type="ECO:0000256" key="5">
    <source>
        <dbReference type="ARBA" id="ARBA00022741"/>
    </source>
</evidence>
<dbReference type="EMBL" id="CAAE01015019">
    <property type="protein sequence ID" value="CAG10566.1"/>
    <property type="molecule type" value="Genomic_DNA"/>
</dbReference>
<evidence type="ECO:0000259" key="10">
    <source>
        <dbReference type="Pfam" id="PF05770"/>
    </source>
</evidence>
<name>Q4RM16_TETNG</name>
<reference evidence="12" key="1">
    <citation type="journal article" date="2004" name="Nature">
        <title>Genome duplication in the teleost fish Tetraodon nigroviridis reveals the early vertebrate proto-karyotype.</title>
        <authorList>
            <person name="Jaillon O."/>
            <person name="Aury J.-M."/>
            <person name="Brunet F."/>
            <person name="Petit J.-L."/>
            <person name="Stange-Thomann N."/>
            <person name="Mauceli E."/>
            <person name="Bouneau L."/>
            <person name="Fischer C."/>
            <person name="Ozouf-Costaz C."/>
            <person name="Bernot A."/>
            <person name="Nicaud S."/>
            <person name="Jaffe D."/>
            <person name="Fisher S."/>
            <person name="Lutfalla G."/>
            <person name="Dossat C."/>
            <person name="Segurens B."/>
            <person name="Dasilva C."/>
            <person name="Salanoubat M."/>
            <person name="Levy M."/>
            <person name="Boudet N."/>
            <person name="Castellano S."/>
            <person name="Anthouard V."/>
            <person name="Jubin C."/>
            <person name="Castelli V."/>
            <person name="Katinka M."/>
            <person name="Vacherie B."/>
            <person name="Biemont C."/>
            <person name="Skalli Z."/>
            <person name="Cattolico L."/>
            <person name="Poulain J."/>
            <person name="De Berardinis V."/>
            <person name="Cruaud C."/>
            <person name="Duprat S."/>
            <person name="Brottier P."/>
            <person name="Coutanceau J.-P."/>
            <person name="Gouzy J."/>
            <person name="Parra G."/>
            <person name="Lardier G."/>
            <person name="Chapple C."/>
            <person name="McKernan K.J."/>
            <person name="McEwan P."/>
            <person name="Bosak S."/>
            <person name="Kellis M."/>
            <person name="Volff J.-N."/>
            <person name="Guigo R."/>
            <person name="Zody M.C."/>
            <person name="Mesirov J."/>
            <person name="Lindblad-Toh K."/>
            <person name="Birren B."/>
            <person name="Nusbaum C."/>
            <person name="Kahn D."/>
            <person name="Robinson-Rechavi M."/>
            <person name="Laudet V."/>
            <person name="Schachter V."/>
            <person name="Quetier F."/>
            <person name="Saurin W."/>
            <person name="Scarpelli C."/>
            <person name="Wincker P."/>
            <person name="Lander E.S."/>
            <person name="Weissenbach J."/>
            <person name="Roest Crollius H."/>
        </authorList>
    </citation>
    <scope>NUCLEOTIDE SEQUENCE [LARGE SCALE GENOMIC DNA]</scope>
</reference>
<keyword evidence="3" id="KW-0808">Transferase</keyword>
<feature type="region of interest" description="Disordered" evidence="9">
    <location>
        <begin position="438"/>
        <end position="460"/>
    </location>
</feature>
<dbReference type="GO" id="GO:0005737">
    <property type="term" value="C:cytoplasm"/>
    <property type="evidence" value="ECO:0007669"/>
    <property type="project" value="TreeGrafter"/>
</dbReference>
<keyword evidence="4" id="KW-0479">Metal-binding</keyword>
<feature type="domain" description="Inositol 1,3,4-trisphosphate 5/6-kinase ATP-grasp" evidence="10">
    <location>
        <begin position="121"/>
        <end position="170"/>
    </location>
</feature>
<proteinExistence type="inferred from homology"/>
<dbReference type="KEGG" id="tng:GSTEN00032247G001"/>
<comment type="similarity">
    <text evidence="2">Belongs to the ITPK1 family.</text>
</comment>
<keyword evidence="8" id="KW-0460">Magnesium</keyword>
<keyword evidence="5" id="KW-0547">Nucleotide-binding</keyword>
<evidence type="ECO:0000256" key="9">
    <source>
        <dbReference type="SAM" id="MobiDB-lite"/>
    </source>
</evidence>